<dbReference type="InterPro" id="IPR016120">
    <property type="entry name" value="Sig_transdc_His_kin_SpoOB"/>
</dbReference>
<keyword evidence="2" id="KW-0808">Transferase</keyword>
<dbReference type="SUPFAM" id="SSF55890">
    <property type="entry name" value="Sporulation response regulatory protein Spo0B"/>
    <property type="match status" value="1"/>
</dbReference>
<protein>
    <recommendedName>
        <fullName evidence="4">SpoOB alpha-helical domain-containing protein</fullName>
    </recommendedName>
</protein>
<dbReference type="InterPro" id="IPR039506">
    <property type="entry name" value="SPOB_a"/>
</dbReference>
<sequence>METEKLTVGKALKFARHDFLNELQLMLLYMDLEDTPNARRTLLEATERMRHISMLEKLHMPKTEVWLSTFEWNHTVFSKKIKCNIVAGNRVAEDYAVADYLEQLICAIEKVVDPLEEYIVHIDVGATQDEWSIQLTIEGPLSEIPLKSQTVEGFQVSKICKDEQWTFTLSGQ</sequence>
<name>A0A511Z4J2_9BACL</name>
<dbReference type="RefSeq" id="WP_170232563.1">
    <property type="nucleotide sequence ID" value="NZ_BJYL01000007.1"/>
</dbReference>
<keyword evidence="1" id="KW-0597">Phosphoprotein</keyword>
<dbReference type="Pfam" id="PF14689">
    <property type="entry name" value="SPOB_a"/>
    <property type="match status" value="1"/>
</dbReference>
<dbReference type="EMBL" id="BJYL01000007">
    <property type="protein sequence ID" value="GEN82350.1"/>
    <property type="molecule type" value="Genomic_DNA"/>
</dbReference>
<evidence type="ECO:0000313" key="6">
    <source>
        <dbReference type="Proteomes" id="UP000321901"/>
    </source>
</evidence>
<keyword evidence="6" id="KW-1185">Reference proteome</keyword>
<feature type="domain" description="SpoOB alpha-helical" evidence="4">
    <location>
        <begin position="7"/>
        <end position="56"/>
    </location>
</feature>
<reference evidence="5 6" key="1">
    <citation type="submission" date="2019-07" db="EMBL/GenBank/DDBJ databases">
        <title>Whole genome shotgun sequence of Sporosarcina luteola NBRC 105378.</title>
        <authorList>
            <person name="Hosoyama A."/>
            <person name="Uohara A."/>
            <person name="Ohji S."/>
            <person name="Ichikawa N."/>
        </authorList>
    </citation>
    <scope>NUCLEOTIDE SEQUENCE [LARGE SCALE GENOMIC DNA]</scope>
    <source>
        <strain evidence="5 6">NBRC 105378</strain>
    </source>
</reference>
<dbReference type="AlphaFoldDB" id="A0A511Z4J2"/>
<evidence type="ECO:0000313" key="5">
    <source>
        <dbReference type="EMBL" id="GEN82350.1"/>
    </source>
</evidence>
<organism evidence="5 6">
    <name type="scientific">Sporosarcina luteola</name>
    <dbReference type="NCBI Taxonomy" id="582850"/>
    <lineage>
        <taxon>Bacteria</taxon>
        <taxon>Bacillati</taxon>
        <taxon>Bacillota</taxon>
        <taxon>Bacilli</taxon>
        <taxon>Bacillales</taxon>
        <taxon>Caryophanaceae</taxon>
        <taxon>Sporosarcina</taxon>
    </lineage>
</organism>
<evidence type="ECO:0000256" key="1">
    <source>
        <dbReference type="ARBA" id="ARBA00022553"/>
    </source>
</evidence>
<comment type="caution">
    <text evidence="5">The sequence shown here is derived from an EMBL/GenBank/DDBJ whole genome shotgun (WGS) entry which is preliminary data.</text>
</comment>
<keyword evidence="3" id="KW-0418">Kinase</keyword>
<proteinExistence type="predicted"/>
<evidence type="ECO:0000259" key="4">
    <source>
        <dbReference type="Pfam" id="PF14689"/>
    </source>
</evidence>
<evidence type="ECO:0000256" key="2">
    <source>
        <dbReference type="ARBA" id="ARBA00022679"/>
    </source>
</evidence>
<dbReference type="Gene3D" id="1.10.287.130">
    <property type="match status" value="1"/>
</dbReference>
<evidence type="ECO:0000256" key="3">
    <source>
        <dbReference type="ARBA" id="ARBA00022777"/>
    </source>
</evidence>
<gene>
    <name evidence="5" type="ORF">SLU01_06620</name>
</gene>
<dbReference type="GO" id="GO:0000155">
    <property type="term" value="F:phosphorelay sensor kinase activity"/>
    <property type="evidence" value="ECO:0007669"/>
    <property type="project" value="InterPro"/>
</dbReference>
<dbReference type="Proteomes" id="UP000321901">
    <property type="component" value="Unassembled WGS sequence"/>
</dbReference>
<accession>A0A511Z4J2</accession>